<dbReference type="RefSeq" id="WP_097839737.1">
    <property type="nucleotide sequence ID" value="NZ_NMTY01000024.1"/>
</dbReference>
<feature type="transmembrane region" description="Helical" evidence="2">
    <location>
        <begin position="6"/>
        <end position="26"/>
    </location>
</feature>
<evidence type="ECO:0000256" key="1">
    <source>
        <dbReference type="SAM" id="Coils"/>
    </source>
</evidence>
<keyword evidence="2" id="KW-1133">Transmembrane helix</keyword>
<keyword evidence="2" id="KW-0812">Transmembrane</keyword>
<name>A0A2A7ANX2_9FIRM</name>
<evidence type="ECO:0000313" key="4">
    <source>
        <dbReference type="Proteomes" id="UP000220005"/>
    </source>
</evidence>
<comment type="caution">
    <text evidence="3">The sequence shown here is derived from an EMBL/GenBank/DDBJ whole genome shotgun (WGS) entry which is preliminary data.</text>
</comment>
<feature type="coiled-coil region" evidence="1">
    <location>
        <begin position="275"/>
        <end position="302"/>
    </location>
</feature>
<dbReference type="EMBL" id="NMTY01000024">
    <property type="protein sequence ID" value="PDX80806.1"/>
    <property type="molecule type" value="Genomic_DNA"/>
</dbReference>
<keyword evidence="2" id="KW-0472">Membrane</keyword>
<keyword evidence="1" id="KW-0175">Coiled coil</keyword>
<proteinExistence type="predicted"/>
<protein>
    <submittedName>
        <fullName evidence="3">Uncharacterized protein</fullName>
    </submittedName>
</protein>
<dbReference type="Proteomes" id="UP000220005">
    <property type="component" value="Unassembled WGS sequence"/>
</dbReference>
<sequence length="317" mass="36435">MKFWKSKTFAVGVIIICSALLIGLSWMNRQQERRRLAQLRALQQQAAPYEQEIREIQSELDKREKAISTNTDISGAIPCFRISSVKDIEVVKELSAGHAFTPTILLNCSLDKEVLRDIIKAAAAENFDFVLFIRSMQDNTLDTVAEVQEMIAEYTPVWQPVVLLRNPEDTDANRALLAQRGYQTLFRYRTELDDGTQDEILYLPYGFILATTSSSRLTTTLVSAHTSMAICFDLDNLHDHTLAEKDITDYLNVLDEYVSEKKLEYRDADTAFLVLAQKEGRTERAKAEFDRYEQQQKAQIKELRDIVSEIYSHQDEY</sequence>
<accession>A0A2A7ANX2</accession>
<evidence type="ECO:0000256" key="2">
    <source>
        <dbReference type="SAM" id="Phobius"/>
    </source>
</evidence>
<evidence type="ECO:0000313" key="3">
    <source>
        <dbReference type="EMBL" id="PDX80806.1"/>
    </source>
</evidence>
<organism evidence="3 4">
    <name type="scientific">Faecalibacterium prausnitzii</name>
    <dbReference type="NCBI Taxonomy" id="853"/>
    <lineage>
        <taxon>Bacteria</taxon>
        <taxon>Bacillati</taxon>
        <taxon>Bacillota</taxon>
        <taxon>Clostridia</taxon>
        <taxon>Eubacteriales</taxon>
        <taxon>Oscillospiraceae</taxon>
        <taxon>Faecalibacterium</taxon>
    </lineage>
</organism>
<dbReference type="AlphaFoldDB" id="A0A2A7ANX2"/>
<reference evidence="3 4" key="1">
    <citation type="journal article" date="2017" name="Front. Microbiol.">
        <title>New Insights into the Diversity of the Genus Faecalibacterium.</title>
        <authorList>
            <person name="Benevides L."/>
            <person name="Burman S."/>
            <person name="Martin R."/>
            <person name="Robert V."/>
            <person name="Thomas M."/>
            <person name="Miquel S."/>
            <person name="Chain F."/>
            <person name="Sokol H."/>
            <person name="Bermudez-Humaran L.G."/>
            <person name="Morrison M."/>
            <person name="Langella P."/>
            <person name="Azevedo V.A."/>
            <person name="Chatel J.M."/>
            <person name="Soares S."/>
        </authorList>
    </citation>
    <scope>NUCLEOTIDE SEQUENCE [LARGE SCALE GENOMIC DNA]</scope>
    <source>
        <strain evidence="3 4">CNCM I 4575</strain>
    </source>
</reference>
<gene>
    <name evidence="3" type="ORF">CGS58_09895</name>
</gene>